<reference evidence="15 16" key="2">
    <citation type="journal article" date="2011" name="Mol. Biol. Evol.">
        <title>Unity in variety--the pan-genome of the Chlamydiae.</title>
        <authorList>
            <person name="Collingro A."/>
            <person name="Tischler P."/>
            <person name="Weinmaier T."/>
            <person name="Penz T."/>
            <person name="Heinz E."/>
            <person name="Brunham R.C."/>
            <person name="Read T.D."/>
            <person name="Bavoil P.M."/>
            <person name="Sachse K."/>
            <person name="Kahane S."/>
            <person name="Friedman M.G."/>
            <person name="Rattei T."/>
            <person name="Myers G.S."/>
            <person name="Horn M."/>
        </authorList>
    </citation>
    <scope>NUCLEOTIDE SEQUENCE [LARGE SCALE GENOMIC DNA]</scope>
    <source>
        <strain evidence="16">UV7</strain>
    </source>
</reference>
<dbReference type="NCBIfam" id="NF010783">
    <property type="entry name" value="PRK14186.1"/>
    <property type="match status" value="1"/>
</dbReference>
<dbReference type="SUPFAM" id="SSF53223">
    <property type="entry name" value="Aminoacid dehydrogenase-like, N-terminal domain"/>
    <property type="match status" value="1"/>
</dbReference>
<dbReference type="HOGENOM" id="CLU_034045_2_0_0"/>
<feature type="binding site" evidence="12">
    <location>
        <position position="231"/>
    </location>
    <ligand>
        <name>NADP(+)</name>
        <dbReference type="ChEBI" id="CHEBI:58349"/>
    </ligand>
</feature>
<keyword evidence="11 12" id="KW-0511">Multifunctional enzyme</keyword>
<evidence type="ECO:0000256" key="8">
    <source>
        <dbReference type="ARBA" id="ARBA00023002"/>
    </source>
</evidence>
<dbReference type="Pfam" id="PF00763">
    <property type="entry name" value="THF_DHG_CYH"/>
    <property type="match status" value="1"/>
</dbReference>
<dbReference type="FunFam" id="3.40.50.720:FF:000189">
    <property type="entry name" value="Bifunctional protein FolD"/>
    <property type="match status" value="1"/>
</dbReference>
<dbReference type="InterPro" id="IPR020630">
    <property type="entry name" value="THF_DH/CycHdrlase_cat_dom"/>
</dbReference>
<dbReference type="InterPro" id="IPR020867">
    <property type="entry name" value="THF_DH/CycHdrlase_CS"/>
</dbReference>
<dbReference type="InterPro" id="IPR036291">
    <property type="entry name" value="NAD(P)-bd_dom_sf"/>
</dbReference>
<dbReference type="HAMAP" id="MF_01576">
    <property type="entry name" value="THF_DHG_CYH"/>
    <property type="match status" value="1"/>
</dbReference>
<keyword evidence="4 12" id="KW-0028">Amino-acid biosynthesis</keyword>
<dbReference type="OrthoDB" id="9803580at2"/>
<dbReference type="Gene3D" id="3.40.50.10860">
    <property type="entry name" value="Leucine Dehydrogenase, chain A, domain 1"/>
    <property type="match status" value="1"/>
</dbReference>
<comment type="caution">
    <text evidence="12">Lacks conserved residue(s) required for the propagation of feature annotation.</text>
</comment>
<evidence type="ECO:0000256" key="5">
    <source>
        <dbReference type="ARBA" id="ARBA00022755"/>
    </source>
</evidence>
<dbReference type="UniPathway" id="UPA00193"/>
<evidence type="ECO:0000313" key="15">
    <source>
        <dbReference type="EMBL" id="CCB85853.1"/>
    </source>
</evidence>
<feature type="domain" description="Tetrahydrofolate dehydrogenase/cyclohydrolase catalytic" evidence="13">
    <location>
        <begin position="3"/>
        <end position="115"/>
    </location>
</feature>
<dbReference type="EC" id="3.5.4.9" evidence="12"/>
<dbReference type="GO" id="GO:0035999">
    <property type="term" value="P:tetrahydrofolate interconversion"/>
    <property type="evidence" value="ECO:0007669"/>
    <property type="project" value="UniProtKB-UniRule"/>
</dbReference>
<dbReference type="EC" id="1.5.1.5" evidence="12"/>
<dbReference type="CDD" id="cd01080">
    <property type="entry name" value="NAD_bind_m-THF_DH_Cyclohyd"/>
    <property type="match status" value="1"/>
</dbReference>
<keyword evidence="6 12" id="KW-0378">Hydrolase</keyword>
<dbReference type="PRINTS" id="PR00085">
    <property type="entry name" value="THFDHDRGNASE"/>
</dbReference>
<dbReference type="RefSeq" id="WP_006339945.1">
    <property type="nucleotide sequence ID" value="NC_015702.1"/>
</dbReference>
<dbReference type="GO" id="GO:0009086">
    <property type="term" value="P:methionine biosynthetic process"/>
    <property type="evidence" value="ECO:0007669"/>
    <property type="project" value="UniProtKB-KW"/>
</dbReference>
<evidence type="ECO:0000259" key="14">
    <source>
        <dbReference type="Pfam" id="PF02882"/>
    </source>
</evidence>
<dbReference type="EMBL" id="FR872580">
    <property type="protein sequence ID" value="CCB85853.1"/>
    <property type="molecule type" value="Genomic_DNA"/>
</dbReference>
<evidence type="ECO:0000256" key="4">
    <source>
        <dbReference type="ARBA" id="ARBA00022605"/>
    </source>
</evidence>
<dbReference type="KEGG" id="puv:PUV_09030"/>
<name>F8KYB8_PARAV</name>
<dbReference type="GO" id="GO:0004477">
    <property type="term" value="F:methenyltetrahydrofolate cyclohydrolase activity"/>
    <property type="evidence" value="ECO:0007669"/>
    <property type="project" value="UniProtKB-UniRule"/>
</dbReference>
<dbReference type="GO" id="GO:0004488">
    <property type="term" value="F:methylenetetrahydrofolate dehydrogenase (NADP+) activity"/>
    <property type="evidence" value="ECO:0007669"/>
    <property type="project" value="UniProtKB-UniRule"/>
</dbReference>
<dbReference type="PANTHER" id="PTHR48099:SF5">
    <property type="entry name" value="C-1-TETRAHYDROFOLATE SYNTHASE, CYTOPLASMIC"/>
    <property type="match status" value="1"/>
</dbReference>
<dbReference type="eggNOG" id="COG0190">
    <property type="taxonomic scope" value="Bacteria"/>
</dbReference>
<dbReference type="Pfam" id="PF02882">
    <property type="entry name" value="THF_DHG_CYH_C"/>
    <property type="match status" value="1"/>
</dbReference>
<dbReference type="GO" id="GO:0005829">
    <property type="term" value="C:cytosol"/>
    <property type="evidence" value="ECO:0007669"/>
    <property type="project" value="TreeGrafter"/>
</dbReference>
<dbReference type="SUPFAM" id="SSF51735">
    <property type="entry name" value="NAD(P)-binding Rossmann-fold domains"/>
    <property type="match status" value="1"/>
</dbReference>
<evidence type="ECO:0000256" key="6">
    <source>
        <dbReference type="ARBA" id="ARBA00022801"/>
    </source>
</evidence>
<evidence type="ECO:0000256" key="11">
    <source>
        <dbReference type="ARBA" id="ARBA00023268"/>
    </source>
</evidence>
<evidence type="ECO:0000256" key="10">
    <source>
        <dbReference type="ARBA" id="ARBA00023167"/>
    </source>
</evidence>
<feature type="domain" description="Tetrahydrofolate dehydrogenase/cyclohydrolase NAD(P)-binding" evidence="14">
    <location>
        <begin position="135"/>
        <end position="285"/>
    </location>
</feature>
<evidence type="ECO:0000256" key="2">
    <source>
        <dbReference type="ARBA" id="ARBA00011738"/>
    </source>
</evidence>
<comment type="catalytic activity">
    <reaction evidence="12">
        <text>(6R)-5,10-methenyltetrahydrofolate + H2O = (6R)-10-formyltetrahydrofolate + H(+)</text>
        <dbReference type="Rhea" id="RHEA:23700"/>
        <dbReference type="ChEBI" id="CHEBI:15377"/>
        <dbReference type="ChEBI" id="CHEBI:15378"/>
        <dbReference type="ChEBI" id="CHEBI:57455"/>
        <dbReference type="ChEBI" id="CHEBI:195366"/>
        <dbReference type="EC" id="3.5.4.9"/>
    </reaction>
</comment>
<comment type="subunit">
    <text evidence="2 12">Homodimer.</text>
</comment>
<dbReference type="InterPro" id="IPR000672">
    <property type="entry name" value="THF_DH/CycHdrlase"/>
</dbReference>
<keyword evidence="8 12" id="KW-0560">Oxidoreductase</keyword>
<dbReference type="PANTHER" id="PTHR48099">
    <property type="entry name" value="C-1-TETRAHYDROFOLATE SYNTHASE, CYTOPLASMIC-RELATED"/>
    <property type="match status" value="1"/>
</dbReference>
<evidence type="ECO:0000256" key="7">
    <source>
        <dbReference type="ARBA" id="ARBA00022857"/>
    </source>
</evidence>
<evidence type="ECO:0000256" key="3">
    <source>
        <dbReference type="ARBA" id="ARBA00022563"/>
    </source>
</evidence>
<comment type="pathway">
    <text evidence="1 12">One-carbon metabolism; tetrahydrofolate interconversion.</text>
</comment>
<sequence length="293" mass="31927">MIIDGVKIATEIQQELCDYIKHLHGRPPSLHVVIVGHHPPSEIYVKRKTEACFKTGIQSQTHRFPSEITESELLSHIQRLNAEPEIDGILVQLPLPEHIHSSRITQAIAPDKDVDGFHMMNLGKLLIGDTTGFVPCTPLGIQTLLIRSSIETSGKHVVILGRSQIVGKPMAALLMQNTPQANATVTVAHSQTKHLKSICQSADILIAAMGKPRFVTADMVKEGSVVIDVGINRISASHLPKGYEIVGDVDFEHVQPKSAFITPVPGGVGPMTIAMLLSNTLKSYCLREGLFLK</sequence>
<keyword evidence="3 12" id="KW-0554">One-carbon metabolism</keyword>
<dbReference type="InterPro" id="IPR046346">
    <property type="entry name" value="Aminoacid_DH-like_N_sf"/>
</dbReference>
<keyword evidence="7 12" id="KW-0521">NADP</keyword>
<dbReference type="FunFam" id="3.40.50.10860:FF:000005">
    <property type="entry name" value="C-1-tetrahydrofolate synthase, cytoplasmic, putative"/>
    <property type="match status" value="1"/>
</dbReference>
<keyword evidence="16" id="KW-1185">Reference proteome</keyword>
<gene>
    <name evidence="12 15" type="primary">folD</name>
    <name evidence="15" type="ordered locus">PUV_09030</name>
</gene>
<dbReference type="Gene3D" id="3.40.50.720">
    <property type="entry name" value="NAD(P)-binding Rossmann-like Domain"/>
    <property type="match status" value="1"/>
</dbReference>
<protein>
    <recommendedName>
        <fullName evidence="12">Bifunctional protein FolD</fullName>
    </recommendedName>
    <domain>
        <recommendedName>
            <fullName evidence="12">Methylenetetrahydrofolate dehydrogenase</fullName>
            <ecNumber evidence="12">1.5.1.5</ecNumber>
        </recommendedName>
    </domain>
    <domain>
        <recommendedName>
            <fullName evidence="12">Methenyltetrahydrofolate cyclohydrolase</fullName>
            <ecNumber evidence="12">3.5.4.9</ecNumber>
        </recommendedName>
    </domain>
</protein>
<dbReference type="AlphaFoldDB" id="F8KYB8"/>
<evidence type="ECO:0000256" key="9">
    <source>
        <dbReference type="ARBA" id="ARBA00023102"/>
    </source>
</evidence>
<evidence type="ECO:0000259" key="13">
    <source>
        <dbReference type="Pfam" id="PF00763"/>
    </source>
</evidence>
<comment type="similarity">
    <text evidence="12">Belongs to the tetrahydrofolate dehydrogenase/cyclohydrolase family.</text>
</comment>
<dbReference type="STRING" id="765952.PUV_09030"/>
<evidence type="ECO:0000256" key="1">
    <source>
        <dbReference type="ARBA" id="ARBA00004777"/>
    </source>
</evidence>
<keyword evidence="5 12" id="KW-0658">Purine biosynthesis</keyword>
<proteinExistence type="inferred from homology"/>
<dbReference type="Proteomes" id="UP000000495">
    <property type="component" value="Chromosome"/>
</dbReference>
<dbReference type="GO" id="GO:0006164">
    <property type="term" value="P:purine nucleotide biosynthetic process"/>
    <property type="evidence" value="ECO:0007669"/>
    <property type="project" value="UniProtKB-KW"/>
</dbReference>
<comment type="function">
    <text evidence="12">Catalyzes the oxidation of 5,10-methylenetetrahydrofolate to 5,10-methenyltetrahydrofolate and then the hydrolysis of 5,10-methenyltetrahydrofolate to 10-formyltetrahydrofolate.</text>
</comment>
<evidence type="ECO:0000256" key="12">
    <source>
        <dbReference type="HAMAP-Rule" id="MF_01576"/>
    </source>
</evidence>
<dbReference type="InterPro" id="IPR020631">
    <property type="entry name" value="THF_DH/CycHdrlase_NAD-bd_dom"/>
</dbReference>
<accession>F8KYB8</accession>
<comment type="catalytic activity">
    <reaction evidence="12">
        <text>(6R)-5,10-methylene-5,6,7,8-tetrahydrofolate + NADP(+) = (6R)-5,10-methenyltetrahydrofolate + NADPH</text>
        <dbReference type="Rhea" id="RHEA:22812"/>
        <dbReference type="ChEBI" id="CHEBI:15636"/>
        <dbReference type="ChEBI" id="CHEBI:57455"/>
        <dbReference type="ChEBI" id="CHEBI:57783"/>
        <dbReference type="ChEBI" id="CHEBI:58349"/>
        <dbReference type="EC" id="1.5.1.5"/>
    </reaction>
</comment>
<reference key="1">
    <citation type="journal article" date="2011" name="Mol. Biol. Evol.">
        <title>Unity in variety -- the pan-genome of the Chlamydiae.</title>
        <authorList>
            <person name="Collingro A."/>
            <person name="Tischler P."/>
            <person name="Weinmaier T."/>
            <person name="Penz T."/>
            <person name="Heinz E."/>
            <person name="Brunham R.C."/>
            <person name="Read T.D."/>
            <person name="Bavoil P.M."/>
            <person name="Sachse K."/>
            <person name="Kahane S."/>
            <person name="Friedman M.G."/>
            <person name="Rattei T."/>
            <person name="Myers G.S.A."/>
            <person name="Horn M."/>
        </authorList>
    </citation>
    <scope>NUCLEOTIDE SEQUENCE</scope>
    <source>
        <strain>UV7</strain>
    </source>
</reference>
<dbReference type="GO" id="GO:0000105">
    <property type="term" value="P:L-histidine biosynthetic process"/>
    <property type="evidence" value="ECO:0007669"/>
    <property type="project" value="UniProtKB-KW"/>
</dbReference>
<keyword evidence="10 12" id="KW-0486">Methionine biosynthesis</keyword>
<evidence type="ECO:0000313" key="16">
    <source>
        <dbReference type="Proteomes" id="UP000000495"/>
    </source>
</evidence>
<organism evidence="15 16">
    <name type="scientific">Parachlamydia acanthamoebae (strain UV7)</name>
    <dbReference type="NCBI Taxonomy" id="765952"/>
    <lineage>
        <taxon>Bacteria</taxon>
        <taxon>Pseudomonadati</taxon>
        <taxon>Chlamydiota</taxon>
        <taxon>Chlamydiia</taxon>
        <taxon>Parachlamydiales</taxon>
        <taxon>Parachlamydiaceae</taxon>
        <taxon>Parachlamydia</taxon>
    </lineage>
</organism>
<keyword evidence="9 12" id="KW-0368">Histidine biosynthesis</keyword>
<feature type="binding site" evidence="12">
    <location>
        <begin position="161"/>
        <end position="163"/>
    </location>
    <ligand>
        <name>NADP(+)</name>
        <dbReference type="ChEBI" id="CHEBI:58349"/>
    </ligand>
</feature>
<dbReference type="PROSITE" id="PS00767">
    <property type="entry name" value="THF_DHG_CYH_2"/>
    <property type="match status" value="1"/>
</dbReference>